<sequence length="69" mass="7859">MVMVQPDMPHCWSFDSSYSEIECMSLFFSNSLLERISSLSDEMAAMVRLATGTPTRWHSAAGRSPRCRR</sequence>
<proteinExistence type="predicted"/>
<reference evidence="1 2" key="1">
    <citation type="journal article" date="2021" name="Sci. Rep.">
        <title>The distribution of antibiotic resistance genes in chicken gut microbiota commensals.</title>
        <authorList>
            <person name="Juricova H."/>
            <person name="Matiasovicova J."/>
            <person name="Kubasova T."/>
            <person name="Cejkova D."/>
            <person name="Rychlik I."/>
        </authorList>
    </citation>
    <scope>NUCLEOTIDE SEQUENCE [LARGE SCALE GENOMIC DNA]</scope>
    <source>
        <strain evidence="1 2">An819</strain>
    </source>
</reference>
<comment type="caution">
    <text evidence="1">The sequence shown here is derived from an EMBL/GenBank/DDBJ whole genome shotgun (WGS) entry which is preliminary data.</text>
</comment>
<dbReference type="EMBL" id="JACJJL010000001">
    <property type="protein sequence ID" value="MBM6660266.1"/>
    <property type="molecule type" value="Genomic_DNA"/>
</dbReference>
<name>A0A939B2W8_9BACT</name>
<protein>
    <submittedName>
        <fullName evidence="1">Uncharacterized protein</fullName>
    </submittedName>
</protein>
<evidence type="ECO:0000313" key="1">
    <source>
        <dbReference type="EMBL" id="MBM6660266.1"/>
    </source>
</evidence>
<dbReference type="Proteomes" id="UP000764045">
    <property type="component" value="Unassembled WGS sequence"/>
</dbReference>
<gene>
    <name evidence="1" type="ORF">H6B30_00605</name>
</gene>
<keyword evidence="2" id="KW-1185">Reference proteome</keyword>
<accession>A0A939B2W8</accession>
<dbReference type="RefSeq" id="WP_205106858.1">
    <property type="nucleotide sequence ID" value="NZ_JACJJL010000001.1"/>
</dbReference>
<evidence type="ECO:0000313" key="2">
    <source>
        <dbReference type="Proteomes" id="UP000764045"/>
    </source>
</evidence>
<organism evidence="1 2">
    <name type="scientific">Marseilla massiliensis</name>
    <dbReference type="NCBI Taxonomy" id="1841864"/>
    <lineage>
        <taxon>Bacteria</taxon>
        <taxon>Pseudomonadati</taxon>
        <taxon>Bacteroidota</taxon>
        <taxon>Bacteroidia</taxon>
        <taxon>Bacteroidales</taxon>
        <taxon>Prevotellaceae</taxon>
        <taxon>Marseilla</taxon>
    </lineage>
</organism>
<dbReference type="AlphaFoldDB" id="A0A939B2W8"/>